<dbReference type="HOGENOM" id="CLU_2468136_0_0_3"/>
<dbReference type="AlphaFoldDB" id="Q115X3"/>
<reference evidence="1" key="1">
    <citation type="submission" date="2006-06" db="EMBL/GenBank/DDBJ databases">
        <title>Complete sequence of Trichodesmium erythraeum IMS101.</title>
        <authorList>
            <consortium name="US DOE Joint Genome Institute"/>
            <person name="Copeland A."/>
            <person name="Lucas S."/>
            <person name="Lapidus A."/>
            <person name="Barry K."/>
            <person name="Detter J.C."/>
            <person name="Glavina del Rio T."/>
            <person name="Hammon N."/>
            <person name="Israni S."/>
            <person name="Dalin E."/>
            <person name="Tice H."/>
            <person name="Pitluck S."/>
            <person name="Kiss H."/>
            <person name="Munk A.C."/>
            <person name="Brettin T."/>
            <person name="Bruce D."/>
            <person name="Han C."/>
            <person name="Tapia R."/>
            <person name="Gilna P."/>
            <person name="Schmutz J."/>
            <person name="Larimer F."/>
            <person name="Land M."/>
            <person name="Hauser L."/>
            <person name="Kyrpides N."/>
            <person name="Kim E."/>
            <person name="Richardson P."/>
        </authorList>
    </citation>
    <scope>NUCLEOTIDE SEQUENCE [LARGE SCALE GENOMIC DNA]</scope>
    <source>
        <strain evidence="1">IMS101</strain>
    </source>
</reference>
<name>Q115X3_TRIEI</name>
<sequence length="88" mass="10065">MLKYFDIAVSNAPNIIVFQVVNVPNSLPETNIGVILFKHSQSANIFFQEWLNIYNKDMNKQTNSSHAKPAFREALYHSNLRIATLTPE</sequence>
<accession>Q115X3</accession>
<dbReference type="KEGG" id="ter:Tery_1402"/>
<dbReference type="EMBL" id="CP000393">
    <property type="protein sequence ID" value="ABG50701.1"/>
    <property type="molecule type" value="Genomic_DNA"/>
</dbReference>
<organism evidence="1">
    <name type="scientific">Trichodesmium erythraeum (strain IMS101)</name>
    <dbReference type="NCBI Taxonomy" id="203124"/>
    <lineage>
        <taxon>Bacteria</taxon>
        <taxon>Bacillati</taxon>
        <taxon>Cyanobacteriota</taxon>
        <taxon>Cyanophyceae</taxon>
        <taxon>Oscillatoriophycideae</taxon>
        <taxon>Oscillatoriales</taxon>
        <taxon>Microcoleaceae</taxon>
        <taxon>Trichodesmium</taxon>
    </lineage>
</organism>
<proteinExistence type="predicted"/>
<evidence type="ECO:0000313" key="1">
    <source>
        <dbReference type="EMBL" id="ABG50701.1"/>
    </source>
</evidence>
<protein>
    <submittedName>
        <fullName evidence="1">Uncharacterized protein</fullName>
    </submittedName>
</protein>
<dbReference type="RefSeq" id="WP_011611079.1">
    <property type="nucleotide sequence ID" value="NC_008312.1"/>
</dbReference>
<gene>
    <name evidence="1" type="ordered locus">Tery_1402</name>
</gene>